<name>A0A4C1WSM5_EUMVA</name>
<proteinExistence type="predicted"/>
<evidence type="ECO:0000256" key="1">
    <source>
        <dbReference type="SAM" id="MobiDB-lite"/>
    </source>
</evidence>
<dbReference type="AlphaFoldDB" id="A0A4C1WSM5"/>
<feature type="compositionally biased region" description="Basic and acidic residues" evidence="1">
    <location>
        <begin position="140"/>
        <end position="157"/>
    </location>
</feature>
<organism evidence="2 3">
    <name type="scientific">Eumeta variegata</name>
    <name type="common">Bagworm moth</name>
    <name type="synonym">Eumeta japonica</name>
    <dbReference type="NCBI Taxonomy" id="151549"/>
    <lineage>
        <taxon>Eukaryota</taxon>
        <taxon>Metazoa</taxon>
        <taxon>Ecdysozoa</taxon>
        <taxon>Arthropoda</taxon>
        <taxon>Hexapoda</taxon>
        <taxon>Insecta</taxon>
        <taxon>Pterygota</taxon>
        <taxon>Neoptera</taxon>
        <taxon>Endopterygota</taxon>
        <taxon>Lepidoptera</taxon>
        <taxon>Glossata</taxon>
        <taxon>Ditrysia</taxon>
        <taxon>Tineoidea</taxon>
        <taxon>Psychidae</taxon>
        <taxon>Oiketicinae</taxon>
        <taxon>Eumeta</taxon>
    </lineage>
</organism>
<sequence length="157" mass="17728">MRELTTHESYRESSTAARAARNYYGSELFPSSEIFQQVSQFGRSERGLRFLLRPCEAAGRRAAAAIPVPESSAHTWRFRGGRAEMAATPSWTFQNRCVRDGRGLTSGGRPRARMYRNRAAPRPRPRAGVAPSARHTSNIIKHEEPALRYATTRDRTH</sequence>
<feature type="compositionally biased region" description="Basic residues" evidence="1">
    <location>
        <begin position="110"/>
        <end position="125"/>
    </location>
</feature>
<reference evidence="2 3" key="1">
    <citation type="journal article" date="2019" name="Commun. Biol.">
        <title>The bagworm genome reveals a unique fibroin gene that provides high tensile strength.</title>
        <authorList>
            <person name="Kono N."/>
            <person name="Nakamura H."/>
            <person name="Ohtoshi R."/>
            <person name="Tomita M."/>
            <person name="Numata K."/>
            <person name="Arakawa K."/>
        </authorList>
    </citation>
    <scope>NUCLEOTIDE SEQUENCE [LARGE SCALE GENOMIC DNA]</scope>
</reference>
<keyword evidence="3" id="KW-1185">Reference proteome</keyword>
<comment type="caution">
    <text evidence="2">The sequence shown here is derived from an EMBL/GenBank/DDBJ whole genome shotgun (WGS) entry which is preliminary data.</text>
</comment>
<feature type="region of interest" description="Disordered" evidence="1">
    <location>
        <begin position="98"/>
        <end position="157"/>
    </location>
</feature>
<gene>
    <name evidence="2" type="ORF">EVAR_46576_1</name>
</gene>
<evidence type="ECO:0000313" key="2">
    <source>
        <dbReference type="EMBL" id="GBP53319.1"/>
    </source>
</evidence>
<dbReference type="EMBL" id="BGZK01000621">
    <property type="protein sequence ID" value="GBP53319.1"/>
    <property type="molecule type" value="Genomic_DNA"/>
</dbReference>
<accession>A0A4C1WSM5</accession>
<dbReference type="Proteomes" id="UP000299102">
    <property type="component" value="Unassembled WGS sequence"/>
</dbReference>
<evidence type="ECO:0000313" key="3">
    <source>
        <dbReference type="Proteomes" id="UP000299102"/>
    </source>
</evidence>
<protein>
    <submittedName>
        <fullName evidence="2">Uncharacterized protein</fullName>
    </submittedName>
</protein>